<accession>A0A377BN14</accession>
<keyword evidence="5" id="KW-0119">Carbohydrate metabolism</keyword>
<name>A0A377BN14_ECOLX</name>
<dbReference type="EMBL" id="UGET01000004">
    <property type="protein sequence ID" value="STL71370.1"/>
    <property type="molecule type" value="Genomic_DNA"/>
</dbReference>
<proteinExistence type="inferred from homology"/>
<dbReference type="GO" id="GO:0008700">
    <property type="term" value="F:(R,S)-4-hydroxy-2-oxoglutarate aldolase activity"/>
    <property type="evidence" value="ECO:0007669"/>
    <property type="project" value="UniProtKB-EC"/>
</dbReference>
<evidence type="ECO:0000256" key="1">
    <source>
        <dbReference type="ARBA" id="ARBA00004761"/>
    </source>
</evidence>
<dbReference type="PANTHER" id="PTHR30246:SF1">
    <property type="entry name" value="2-DEHYDRO-3-DEOXY-6-PHOSPHOGALACTONATE ALDOLASE-RELATED"/>
    <property type="match status" value="1"/>
</dbReference>
<dbReference type="InterPro" id="IPR000887">
    <property type="entry name" value="Aldlse_KDPG_KHG"/>
</dbReference>
<dbReference type="Pfam" id="PF01081">
    <property type="entry name" value="Aldolase"/>
    <property type="match status" value="1"/>
</dbReference>
<reference evidence="6 7" key="1">
    <citation type="submission" date="2018-06" db="EMBL/GenBank/DDBJ databases">
        <authorList>
            <consortium name="Pathogen Informatics"/>
            <person name="Doyle S."/>
        </authorList>
    </citation>
    <scope>NUCLEOTIDE SEQUENCE [LARGE SCALE GENOMIC DNA]</scope>
    <source>
        <strain evidence="6 7">NCTC13148</strain>
    </source>
</reference>
<evidence type="ECO:0000256" key="2">
    <source>
        <dbReference type="ARBA" id="ARBA00006906"/>
    </source>
</evidence>
<dbReference type="InterPro" id="IPR031338">
    <property type="entry name" value="KDPG/KHG_AS_2"/>
</dbReference>
<evidence type="ECO:0000313" key="7">
    <source>
        <dbReference type="Proteomes" id="UP000254255"/>
    </source>
</evidence>
<evidence type="ECO:0000256" key="4">
    <source>
        <dbReference type="ARBA" id="ARBA00023239"/>
    </source>
</evidence>
<evidence type="ECO:0000256" key="5">
    <source>
        <dbReference type="ARBA" id="ARBA00023277"/>
    </source>
</evidence>
<evidence type="ECO:0000313" key="6">
    <source>
        <dbReference type="EMBL" id="STL71370.1"/>
    </source>
</evidence>
<evidence type="ECO:0000256" key="3">
    <source>
        <dbReference type="ARBA" id="ARBA00011233"/>
    </source>
</evidence>
<dbReference type="EC" id="4.1.3.16" evidence="6"/>
<dbReference type="AlphaFoldDB" id="A0A377BN14"/>
<dbReference type="CDD" id="cd00452">
    <property type="entry name" value="KDPG_aldolase"/>
    <property type="match status" value="1"/>
</dbReference>
<gene>
    <name evidence="6" type="primary">eda_1</name>
    <name evidence="6" type="ORF">NCTC13148_01345</name>
</gene>
<protein>
    <submittedName>
        <fullName evidence="6">KHG/KDPG aldolase [includes: 4-hydroxy-2-oxoglutarate aldolase 2 dehydro-3-deoxy-phosphogluconate aldolase]</fullName>
        <ecNumber evidence="6">4.1.3.16</ecNumber>
    </submittedName>
</protein>
<dbReference type="Gene3D" id="3.20.20.70">
    <property type="entry name" value="Aldolase class I"/>
    <property type="match status" value="1"/>
</dbReference>
<dbReference type="PANTHER" id="PTHR30246">
    <property type="entry name" value="2-KETO-3-DEOXY-6-PHOSPHOGLUCONATE ALDOLASE"/>
    <property type="match status" value="1"/>
</dbReference>
<dbReference type="PROSITE" id="PS00160">
    <property type="entry name" value="ALDOLASE_KDPG_KHG_2"/>
    <property type="match status" value="1"/>
</dbReference>
<comment type="similarity">
    <text evidence="2">Belongs to the KHG/KDPG aldolase family.</text>
</comment>
<comment type="pathway">
    <text evidence="1">Carbohydrate acid metabolism.</text>
</comment>
<sequence>MLGMDYGLKEFKFFPAEANGGVKALQAIAGPFSQVRFCPTGGISPANYRDYLALKACCASVVPGWFRADALEAGDYDRITKLAREAVEGAKL</sequence>
<keyword evidence="4 6" id="KW-0456">Lyase</keyword>
<comment type="subunit">
    <text evidence="3">Homotrimer.</text>
</comment>
<dbReference type="InterPro" id="IPR013785">
    <property type="entry name" value="Aldolase_TIM"/>
</dbReference>
<dbReference type="SUPFAM" id="SSF51569">
    <property type="entry name" value="Aldolase"/>
    <property type="match status" value="1"/>
</dbReference>
<dbReference type="Proteomes" id="UP000254255">
    <property type="component" value="Unassembled WGS sequence"/>
</dbReference>
<organism evidence="6 7">
    <name type="scientific">Escherichia coli</name>
    <dbReference type="NCBI Taxonomy" id="562"/>
    <lineage>
        <taxon>Bacteria</taxon>
        <taxon>Pseudomonadati</taxon>
        <taxon>Pseudomonadota</taxon>
        <taxon>Gammaproteobacteria</taxon>
        <taxon>Enterobacterales</taxon>
        <taxon>Enterobacteriaceae</taxon>
        <taxon>Escherichia</taxon>
    </lineage>
</organism>